<reference evidence="2 3" key="3">
    <citation type="submission" date="2023-06" db="EMBL/GenBank/DDBJ databases">
        <authorList>
            <person name="Zeman M."/>
            <person name="Kubasova T."/>
            <person name="Jahodarova E."/>
            <person name="Nykrynova M."/>
            <person name="Rychlik I."/>
        </authorList>
    </citation>
    <scope>NUCLEOTIDE SEQUENCE [LARGE SCALE GENOMIC DNA]</scope>
    <source>
        <strain evidence="2 3">ET39</strain>
    </source>
</reference>
<dbReference type="PANTHER" id="PTHR46889:SF4">
    <property type="entry name" value="TRANSPOSASE INSO FOR INSERTION SEQUENCE ELEMENT IS911B-RELATED"/>
    <property type="match status" value="1"/>
</dbReference>
<dbReference type="InterPro" id="IPR050900">
    <property type="entry name" value="Transposase_IS3/IS150/IS904"/>
</dbReference>
<organism evidence="2 3">
    <name type="scientific">Amedibacillus dolichus</name>
    <dbReference type="NCBI Taxonomy" id="31971"/>
    <lineage>
        <taxon>Bacteria</taxon>
        <taxon>Bacillati</taxon>
        <taxon>Bacillota</taxon>
        <taxon>Erysipelotrichia</taxon>
        <taxon>Erysipelotrichales</taxon>
        <taxon>Erysipelotrichaceae</taxon>
        <taxon>Amedibacillus</taxon>
    </lineage>
</organism>
<reference evidence="3" key="2">
    <citation type="submission" date="2023-06" db="EMBL/GenBank/DDBJ databases">
        <title>Identification and characterization of horizontal gene transfer across gut microbiota members of farm animals based on homology search.</title>
        <authorList>
            <person name="Zeman M."/>
            <person name="Kubasova T."/>
            <person name="Jahodarova E."/>
            <person name="Nykrynova M."/>
            <person name="Rychlik I."/>
        </authorList>
    </citation>
    <scope>NUCLEOTIDE SEQUENCE [LARGE SCALE GENOMIC DNA]</scope>
    <source>
        <strain evidence="3">ET39</strain>
    </source>
</reference>
<evidence type="ECO:0000313" key="3">
    <source>
        <dbReference type="Proteomes" id="UP001529340"/>
    </source>
</evidence>
<evidence type="ECO:0000259" key="1">
    <source>
        <dbReference type="Pfam" id="PF13276"/>
    </source>
</evidence>
<protein>
    <submittedName>
        <fullName evidence="2">IS3 family transposase</fullName>
    </submittedName>
</protein>
<accession>A0ABT7U8W0</accession>
<dbReference type="EMBL" id="JAUDCG010000001">
    <property type="protein sequence ID" value="MDM8156063.1"/>
    <property type="molecule type" value="Genomic_DNA"/>
</dbReference>
<proteinExistence type="predicted"/>
<dbReference type="Pfam" id="PF13276">
    <property type="entry name" value="HTH_21"/>
    <property type="match status" value="1"/>
</dbReference>
<dbReference type="PANTHER" id="PTHR46889">
    <property type="entry name" value="TRANSPOSASE INSF FOR INSERTION SEQUENCE IS3B-RELATED"/>
    <property type="match status" value="1"/>
</dbReference>
<reference evidence="2 3" key="1">
    <citation type="submission" date="2023-06" db="EMBL/GenBank/DDBJ databases">
        <title>Identification and characterization of horizontal gene transfer across gut microbiota members of farm animals based on homology search.</title>
        <authorList>
            <person name="Schwarzerova J."/>
            <person name="Nykrynova M."/>
            <person name="Jureckova K."/>
            <person name="Cejkova D."/>
            <person name="Rychlik I."/>
        </authorList>
    </citation>
    <scope>NUCLEOTIDE SEQUENCE [LARGE SCALE GENOMIC DNA]</scope>
    <source>
        <strain evidence="2 3">ET39</strain>
    </source>
</reference>
<gene>
    <name evidence="2" type="ORF">QUV96_00245</name>
</gene>
<dbReference type="Proteomes" id="UP001529340">
    <property type="component" value="Unassembled WGS sequence"/>
</dbReference>
<comment type="caution">
    <text evidence="2">The sequence shown here is derived from an EMBL/GenBank/DDBJ whole genome shotgun (WGS) entry which is preliminary data.</text>
</comment>
<evidence type="ECO:0000313" key="2">
    <source>
        <dbReference type="EMBL" id="MDM8156063.1"/>
    </source>
</evidence>
<name>A0ABT7U8W0_9FIRM</name>
<keyword evidence="3" id="KW-1185">Reference proteome</keyword>
<dbReference type="InterPro" id="IPR025948">
    <property type="entry name" value="HTH-like_dom"/>
</dbReference>
<dbReference type="RefSeq" id="WP_289606571.1">
    <property type="nucleotide sequence ID" value="NZ_JAUDCG010000001.1"/>
</dbReference>
<sequence>MEQRPVKHHVSVSGVLKHLGVSRSGYNAWKKRVPSATERHREEIKQKIRKIYEDSHQNYGAPKITRELWKTGEKIAVKTVANYMRQMGIKAQWVKPYVQTTIDSDFSSKLHNILNEQFNPAQPDAVWVSDI</sequence>
<feature type="domain" description="HTH-like" evidence="1">
    <location>
        <begin position="40"/>
        <end position="97"/>
    </location>
</feature>